<dbReference type="OrthoDB" id="286825at2"/>
<sequence>MRTLHHIGIPTDRLDENMTYLKDAGVHVSDPDQSRNRIEWLRFEDHSGLPEILKAMPHIAYRVDDLAAELKNAEMLVEPFTAMPGVTVAFVIEEGVPIEFLQIEESNS</sequence>
<dbReference type="Proteomes" id="UP000315471">
    <property type="component" value="Unassembled WGS sequence"/>
</dbReference>
<comment type="caution">
    <text evidence="1">The sequence shown here is derived from an EMBL/GenBank/DDBJ whole genome shotgun (WGS) entry which is preliminary data.</text>
</comment>
<dbReference type="InterPro" id="IPR029068">
    <property type="entry name" value="Glyas_Bleomycin-R_OHBP_Dase"/>
</dbReference>
<name>A0A5C6E9Z6_9BACT</name>
<evidence type="ECO:0008006" key="3">
    <source>
        <dbReference type="Google" id="ProtNLM"/>
    </source>
</evidence>
<dbReference type="RefSeq" id="WP_146598048.1">
    <property type="nucleotide sequence ID" value="NZ_SJPY01000001.1"/>
</dbReference>
<accession>A0A5C6E9Z6</accession>
<proteinExistence type="predicted"/>
<dbReference type="EMBL" id="SJPY01000001">
    <property type="protein sequence ID" value="TWU45324.1"/>
    <property type="molecule type" value="Genomic_DNA"/>
</dbReference>
<reference evidence="1 2" key="1">
    <citation type="submission" date="2019-02" db="EMBL/GenBank/DDBJ databases">
        <title>Deep-cultivation of Planctomycetes and their phenomic and genomic characterization uncovers novel biology.</title>
        <authorList>
            <person name="Wiegand S."/>
            <person name="Jogler M."/>
            <person name="Boedeker C."/>
            <person name="Pinto D."/>
            <person name="Vollmers J."/>
            <person name="Rivas-Marin E."/>
            <person name="Kohn T."/>
            <person name="Peeters S.H."/>
            <person name="Heuer A."/>
            <person name="Rast P."/>
            <person name="Oberbeckmann S."/>
            <person name="Bunk B."/>
            <person name="Jeske O."/>
            <person name="Meyerdierks A."/>
            <person name="Storesund J.E."/>
            <person name="Kallscheuer N."/>
            <person name="Luecker S."/>
            <person name="Lage O.M."/>
            <person name="Pohl T."/>
            <person name="Merkel B.J."/>
            <person name="Hornburger P."/>
            <person name="Mueller R.-W."/>
            <person name="Bruemmer F."/>
            <person name="Labrenz M."/>
            <person name="Spormann A.M."/>
            <person name="Op Den Camp H."/>
            <person name="Overmann J."/>
            <person name="Amann R."/>
            <person name="Jetten M.S.M."/>
            <person name="Mascher T."/>
            <person name="Medema M.H."/>
            <person name="Devos D.P."/>
            <person name="Kaster A.-K."/>
            <person name="Ovreas L."/>
            <person name="Rohde M."/>
            <person name="Galperin M.Y."/>
            <person name="Jogler C."/>
        </authorList>
    </citation>
    <scope>NUCLEOTIDE SEQUENCE [LARGE SCALE GENOMIC DNA]</scope>
    <source>
        <strain evidence="1 2">Q31b</strain>
    </source>
</reference>
<gene>
    <name evidence="1" type="ORF">Q31b_04960</name>
</gene>
<organism evidence="1 2">
    <name type="scientific">Novipirellula aureliae</name>
    <dbReference type="NCBI Taxonomy" id="2527966"/>
    <lineage>
        <taxon>Bacteria</taxon>
        <taxon>Pseudomonadati</taxon>
        <taxon>Planctomycetota</taxon>
        <taxon>Planctomycetia</taxon>
        <taxon>Pirellulales</taxon>
        <taxon>Pirellulaceae</taxon>
        <taxon>Novipirellula</taxon>
    </lineage>
</organism>
<dbReference type="SUPFAM" id="SSF54593">
    <property type="entry name" value="Glyoxalase/Bleomycin resistance protein/Dihydroxybiphenyl dioxygenase"/>
    <property type="match status" value="1"/>
</dbReference>
<dbReference type="AlphaFoldDB" id="A0A5C6E9Z6"/>
<protein>
    <recommendedName>
        <fullName evidence="3">VOC domain-containing protein</fullName>
    </recommendedName>
</protein>
<evidence type="ECO:0000313" key="1">
    <source>
        <dbReference type="EMBL" id="TWU45324.1"/>
    </source>
</evidence>
<evidence type="ECO:0000313" key="2">
    <source>
        <dbReference type="Proteomes" id="UP000315471"/>
    </source>
</evidence>
<keyword evidence="2" id="KW-1185">Reference proteome</keyword>